<organism evidence="1 2">
    <name type="scientific">Microlunatus parietis</name>
    <dbReference type="NCBI Taxonomy" id="682979"/>
    <lineage>
        <taxon>Bacteria</taxon>
        <taxon>Bacillati</taxon>
        <taxon>Actinomycetota</taxon>
        <taxon>Actinomycetes</taxon>
        <taxon>Propionibacteriales</taxon>
        <taxon>Propionibacteriaceae</taxon>
        <taxon>Microlunatus</taxon>
    </lineage>
</organism>
<reference evidence="1 2" key="1">
    <citation type="submission" date="2020-07" db="EMBL/GenBank/DDBJ databases">
        <title>Sequencing the genomes of 1000 actinobacteria strains.</title>
        <authorList>
            <person name="Klenk H.-P."/>
        </authorList>
    </citation>
    <scope>NUCLEOTIDE SEQUENCE [LARGE SCALE GENOMIC DNA]</scope>
    <source>
        <strain evidence="1 2">DSM 22083</strain>
    </source>
</reference>
<evidence type="ECO:0008006" key="3">
    <source>
        <dbReference type="Google" id="ProtNLM"/>
    </source>
</evidence>
<protein>
    <recommendedName>
        <fullName evidence="3">Polyketide cyclase / dehydrase and lipid transport</fullName>
    </recommendedName>
</protein>
<sequence>MSISTGPSLTAIEAETFIRADPARIAAALADPAWQAQWAGGLRLLPYDDRGVEGVRAVVTGLLTGSCEWWIEARPGGGAVIHFWLRTRPPRRDWLRNGPLAGRRDLLHRRNAGRRWRTAMFGLKDELEGSTAFPARTRGSS</sequence>
<proteinExistence type="predicted"/>
<dbReference type="RefSeq" id="WP_179757378.1">
    <property type="nucleotide sequence ID" value="NZ_JACCBU010000001.1"/>
</dbReference>
<name>A0A7Y9IDA1_9ACTN</name>
<evidence type="ECO:0000313" key="2">
    <source>
        <dbReference type="Proteomes" id="UP000569914"/>
    </source>
</evidence>
<gene>
    <name evidence="1" type="ORF">BKA15_006137</name>
</gene>
<dbReference type="AlphaFoldDB" id="A0A7Y9IDA1"/>
<keyword evidence="2" id="KW-1185">Reference proteome</keyword>
<accession>A0A7Y9IDA1</accession>
<dbReference type="Proteomes" id="UP000569914">
    <property type="component" value="Unassembled WGS sequence"/>
</dbReference>
<comment type="caution">
    <text evidence="1">The sequence shown here is derived from an EMBL/GenBank/DDBJ whole genome shotgun (WGS) entry which is preliminary data.</text>
</comment>
<dbReference type="EMBL" id="JACCBU010000001">
    <property type="protein sequence ID" value="NYE74808.1"/>
    <property type="molecule type" value="Genomic_DNA"/>
</dbReference>
<evidence type="ECO:0000313" key="1">
    <source>
        <dbReference type="EMBL" id="NYE74808.1"/>
    </source>
</evidence>
<dbReference type="SUPFAM" id="SSF55961">
    <property type="entry name" value="Bet v1-like"/>
    <property type="match status" value="1"/>
</dbReference>